<dbReference type="OrthoDB" id="9810047at2"/>
<comment type="similarity">
    <text evidence="7">Belongs to the ThrE exporter (TC 2.A.79) family.</text>
</comment>
<keyword evidence="4 8" id="KW-0812">Transmembrane</keyword>
<name>A0A4U9RLU1_HATHI</name>
<dbReference type="InterPro" id="IPR024528">
    <property type="entry name" value="ThrE_2"/>
</dbReference>
<evidence type="ECO:0000256" key="4">
    <source>
        <dbReference type="ARBA" id="ARBA00022692"/>
    </source>
</evidence>
<feature type="domain" description="Threonine/Serine exporter ThrE" evidence="9">
    <location>
        <begin position="8"/>
        <end position="136"/>
    </location>
</feature>
<keyword evidence="3" id="KW-0997">Cell inner membrane</keyword>
<comment type="subcellular location">
    <subcellularLocation>
        <location evidence="1">Cell membrane</location>
        <topology evidence="1">Multi-pass membrane protein</topology>
    </subcellularLocation>
</comment>
<organism evidence="10 11">
    <name type="scientific">Hathewaya histolytica</name>
    <name type="common">Clostridium histolyticum</name>
    <dbReference type="NCBI Taxonomy" id="1498"/>
    <lineage>
        <taxon>Bacteria</taxon>
        <taxon>Bacillati</taxon>
        <taxon>Bacillota</taxon>
        <taxon>Clostridia</taxon>
        <taxon>Eubacteriales</taxon>
        <taxon>Clostridiaceae</taxon>
        <taxon>Hathewaya</taxon>
    </lineage>
</organism>
<protein>
    <submittedName>
        <fullName evidence="10">Membrane spanning protein</fullName>
    </submittedName>
</protein>
<keyword evidence="11" id="KW-1185">Reference proteome</keyword>
<accession>A0A4U9RLU1</accession>
<feature type="transmembrane region" description="Helical" evidence="8">
    <location>
        <begin position="45"/>
        <end position="68"/>
    </location>
</feature>
<dbReference type="Pfam" id="PF12821">
    <property type="entry name" value="ThrE_2"/>
    <property type="match status" value="1"/>
</dbReference>
<proteinExistence type="inferred from homology"/>
<dbReference type="PANTHER" id="PTHR34390">
    <property type="entry name" value="UPF0442 PROTEIN YJJB-RELATED"/>
    <property type="match status" value="1"/>
</dbReference>
<dbReference type="RefSeq" id="WP_138210531.1">
    <property type="nucleotide sequence ID" value="NZ_CBCRUQ010000003.1"/>
</dbReference>
<dbReference type="InterPro" id="IPR050539">
    <property type="entry name" value="ThrE_Dicarb/AminoAcid_Exp"/>
</dbReference>
<dbReference type="Proteomes" id="UP000308489">
    <property type="component" value="Chromosome 1"/>
</dbReference>
<dbReference type="GO" id="GO:0005886">
    <property type="term" value="C:plasma membrane"/>
    <property type="evidence" value="ECO:0007669"/>
    <property type="project" value="UniProtKB-SubCell"/>
</dbReference>
<reference evidence="10 11" key="1">
    <citation type="submission" date="2019-05" db="EMBL/GenBank/DDBJ databases">
        <authorList>
            <consortium name="Pathogen Informatics"/>
        </authorList>
    </citation>
    <scope>NUCLEOTIDE SEQUENCE [LARGE SCALE GENOMIC DNA]</scope>
    <source>
        <strain evidence="10 11">NCTC503</strain>
    </source>
</reference>
<evidence type="ECO:0000256" key="3">
    <source>
        <dbReference type="ARBA" id="ARBA00022519"/>
    </source>
</evidence>
<dbReference type="GO" id="GO:0015744">
    <property type="term" value="P:succinate transport"/>
    <property type="evidence" value="ECO:0007669"/>
    <property type="project" value="TreeGrafter"/>
</dbReference>
<dbReference type="AlphaFoldDB" id="A0A4U9RLU1"/>
<feature type="transmembrane region" description="Helical" evidence="8">
    <location>
        <begin position="80"/>
        <end position="100"/>
    </location>
</feature>
<feature type="transmembrane region" description="Helical" evidence="8">
    <location>
        <begin position="120"/>
        <end position="140"/>
    </location>
</feature>
<evidence type="ECO:0000259" key="9">
    <source>
        <dbReference type="Pfam" id="PF12821"/>
    </source>
</evidence>
<evidence type="ECO:0000256" key="7">
    <source>
        <dbReference type="ARBA" id="ARBA00034125"/>
    </source>
</evidence>
<evidence type="ECO:0000256" key="8">
    <source>
        <dbReference type="SAM" id="Phobius"/>
    </source>
</evidence>
<evidence type="ECO:0000256" key="5">
    <source>
        <dbReference type="ARBA" id="ARBA00022989"/>
    </source>
</evidence>
<sequence length="162" mass="17805">MIKLLLDLFYAFLGSLGFCVLFNIRGKSIFVASIGGALGWFVYELFPLLGMGSTNNAIFMATIAISIYSEIMARIFKQPVTVFVIASMIPLVPGSGMYYTTFEAVNGNVDRAVAYGLKTLYDAGAIAIGIILVSTVARILKQKKFINIKFFSFKKSKKVNNK</sequence>
<keyword evidence="2" id="KW-1003">Cell membrane</keyword>
<evidence type="ECO:0000313" key="10">
    <source>
        <dbReference type="EMBL" id="VTQ92361.1"/>
    </source>
</evidence>
<feature type="transmembrane region" description="Helical" evidence="8">
    <location>
        <begin position="7"/>
        <end position="25"/>
    </location>
</feature>
<evidence type="ECO:0000256" key="6">
    <source>
        <dbReference type="ARBA" id="ARBA00023136"/>
    </source>
</evidence>
<keyword evidence="6 8" id="KW-0472">Membrane</keyword>
<evidence type="ECO:0000256" key="2">
    <source>
        <dbReference type="ARBA" id="ARBA00022475"/>
    </source>
</evidence>
<keyword evidence="5 8" id="KW-1133">Transmembrane helix</keyword>
<gene>
    <name evidence="10" type="ORF">NCTC503_01945</name>
</gene>
<dbReference type="PANTHER" id="PTHR34390:SF1">
    <property type="entry name" value="SUCCINATE TRANSPORTER SUBUNIT YJJB-RELATED"/>
    <property type="match status" value="1"/>
</dbReference>
<dbReference type="EMBL" id="LR590481">
    <property type="protein sequence ID" value="VTQ92361.1"/>
    <property type="molecule type" value="Genomic_DNA"/>
</dbReference>
<evidence type="ECO:0000313" key="11">
    <source>
        <dbReference type="Proteomes" id="UP000308489"/>
    </source>
</evidence>
<dbReference type="KEGG" id="hhw:NCTC503_01945"/>
<evidence type="ECO:0000256" key="1">
    <source>
        <dbReference type="ARBA" id="ARBA00004651"/>
    </source>
</evidence>